<protein>
    <submittedName>
        <fullName evidence="2">CP family cyanate transporter-like MFS transporter</fullName>
    </submittedName>
</protein>
<feature type="transmembrane region" description="Helical" evidence="1">
    <location>
        <begin position="32"/>
        <end position="51"/>
    </location>
</feature>
<feature type="transmembrane region" description="Helical" evidence="1">
    <location>
        <begin position="274"/>
        <end position="295"/>
    </location>
</feature>
<dbReference type="OrthoDB" id="5317164at2"/>
<dbReference type="Gene3D" id="1.20.1250.20">
    <property type="entry name" value="MFS general substrate transporter like domains"/>
    <property type="match status" value="1"/>
</dbReference>
<keyword evidence="1" id="KW-0472">Membrane</keyword>
<sequence length="416" mass="42296">MGTERVTSARADTEALVGIGAAEAVQRARHTALLGTPLLVVGVALAAMNLRPAVTSMAAVLGEVRADLGASALWASMLTAVPTLCFGLAALAAPALGRRFGMARAVGLSLAVLTVGLLLRVLDGPWVVLGGTLVATAGIAIGNVLIPVVVKESFPGQVGRVTGIYTASLAAGGGLAAALTPPLEQLLGGWRGAVAAWAALALAALVLWGRAARHEPAGATVGGAAPARRNLMRSPLAWAVTGFFGLQALFAYVTMGWLAELFVSGGIARTEAGLMLAVINLIGIPISLILPPIVLARRSQSGWISGLASVSMIGVFGLILAPNAAPWAWTLLLGIGMGVFPLGLGVIALRTRNAADTASLSAMAQSIGYLLSSVGPLLFGVLHGATGGWAVSLWMLVVVLAFEIVLGWVVGRPRYV</sequence>
<proteinExistence type="predicted"/>
<reference evidence="2 3" key="1">
    <citation type="submission" date="2019-06" db="EMBL/GenBank/DDBJ databases">
        <title>Sequencing the genomes of 1000 actinobacteria strains.</title>
        <authorList>
            <person name="Klenk H.-P."/>
        </authorList>
    </citation>
    <scope>NUCLEOTIDE SEQUENCE [LARGE SCALE GENOMIC DNA]</scope>
    <source>
        <strain evidence="2 3">DSM 45301</strain>
    </source>
</reference>
<dbReference type="AlphaFoldDB" id="A0A543DHX9"/>
<feature type="transmembrane region" description="Helical" evidence="1">
    <location>
        <begin position="162"/>
        <end position="183"/>
    </location>
</feature>
<feature type="transmembrane region" description="Helical" evidence="1">
    <location>
        <begin position="388"/>
        <end position="410"/>
    </location>
</feature>
<comment type="caution">
    <text evidence="2">The sequence shown here is derived from an EMBL/GenBank/DDBJ whole genome shotgun (WGS) entry which is preliminary data.</text>
</comment>
<keyword evidence="3" id="KW-1185">Reference proteome</keyword>
<feature type="transmembrane region" description="Helical" evidence="1">
    <location>
        <begin position="236"/>
        <end position="254"/>
    </location>
</feature>
<dbReference type="SUPFAM" id="SSF103473">
    <property type="entry name" value="MFS general substrate transporter"/>
    <property type="match status" value="1"/>
</dbReference>
<dbReference type="GO" id="GO:0022857">
    <property type="term" value="F:transmembrane transporter activity"/>
    <property type="evidence" value="ECO:0007669"/>
    <property type="project" value="InterPro"/>
</dbReference>
<evidence type="ECO:0000256" key="1">
    <source>
        <dbReference type="SAM" id="Phobius"/>
    </source>
</evidence>
<dbReference type="PANTHER" id="PTHR23523:SF2">
    <property type="entry name" value="2-NITROIMIDAZOLE TRANSPORTER"/>
    <property type="match status" value="1"/>
</dbReference>
<name>A0A543DHX9_9PSEU</name>
<keyword evidence="1" id="KW-1133">Transmembrane helix</keyword>
<dbReference type="PANTHER" id="PTHR23523">
    <property type="match status" value="1"/>
</dbReference>
<keyword evidence="1" id="KW-0812">Transmembrane</keyword>
<dbReference type="Pfam" id="PF07690">
    <property type="entry name" value="MFS_1"/>
    <property type="match status" value="1"/>
</dbReference>
<accession>A0A543DHX9</accession>
<feature type="transmembrane region" description="Helical" evidence="1">
    <location>
        <begin position="361"/>
        <end position="382"/>
    </location>
</feature>
<evidence type="ECO:0000313" key="2">
    <source>
        <dbReference type="EMBL" id="TQM08940.1"/>
    </source>
</evidence>
<dbReference type="InterPro" id="IPR052524">
    <property type="entry name" value="MFS_Cyanate_Porter"/>
</dbReference>
<evidence type="ECO:0000313" key="3">
    <source>
        <dbReference type="Proteomes" id="UP000315677"/>
    </source>
</evidence>
<feature type="transmembrane region" description="Helical" evidence="1">
    <location>
        <begin position="128"/>
        <end position="150"/>
    </location>
</feature>
<feature type="transmembrane region" description="Helical" evidence="1">
    <location>
        <begin position="302"/>
        <end position="321"/>
    </location>
</feature>
<feature type="transmembrane region" description="Helical" evidence="1">
    <location>
        <begin position="71"/>
        <end position="93"/>
    </location>
</feature>
<organism evidence="2 3">
    <name type="scientific">Pseudonocardia kunmingensis</name>
    <dbReference type="NCBI Taxonomy" id="630975"/>
    <lineage>
        <taxon>Bacteria</taxon>
        <taxon>Bacillati</taxon>
        <taxon>Actinomycetota</taxon>
        <taxon>Actinomycetes</taxon>
        <taxon>Pseudonocardiales</taxon>
        <taxon>Pseudonocardiaceae</taxon>
        <taxon>Pseudonocardia</taxon>
    </lineage>
</organism>
<feature type="transmembrane region" description="Helical" evidence="1">
    <location>
        <begin position="105"/>
        <end position="122"/>
    </location>
</feature>
<dbReference type="RefSeq" id="WP_142056775.1">
    <property type="nucleotide sequence ID" value="NZ_VFPA01000003.1"/>
</dbReference>
<dbReference type="InterPro" id="IPR036259">
    <property type="entry name" value="MFS_trans_sf"/>
</dbReference>
<dbReference type="InterPro" id="IPR011701">
    <property type="entry name" value="MFS"/>
</dbReference>
<dbReference type="EMBL" id="VFPA01000003">
    <property type="protein sequence ID" value="TQM08940.1"/>
    <property type="molecule type" value="Genomic_DNA"/>
</dbReference>
<dbReference type="Proteomes" id="UP000315677">
    <property type="component" value="Unassembled WGS sequence"/>
</dbReference>
<feature type="transmembrane region" description="Helical" evidence="1">
    <location>
        <begin position="189"/>
        <end position="208"/>
    </location>
</feature>
<feature type="transmembrane region" description="Helical" evidence="1">
    <location>
        <begin position="327"/>
        <end position="349"/>
    </location>
</feature>
<gene>
    <name evidence="2" type="ORF">FB558_4678</name>
</gene>